<keyword evidence="12" id="KW-1185">Reference proteome</keyword>
<dbReference type="InterPro" id="IPR001444">
    <property type="entry name" value="Flag_bb_rod_N"/>
</dbReference>
<dbReference type="PANTHER" id="PTHR30435:SF1">
    <property type="entry name" value="FLAGELLAR HOOK PROTEIN FLGE"/>
    <property type="match status" value="1"/>
</dbReference>
<dbReference type="GO" id="GO:0009425">
    <property type="term" value="C:bacterial-type flagellum basal body"/>
    <property type="evidence" value="ECO:0007669"/>
    <property type="project" value="UniProtKB-SubCell"/>
</dbReference>
<feature type="domain" description="Flagellar hook protein FlgE/F/G-like D1" evidence="10">
    <location>
        <begin position="84"/>
        <end position="126"/>
    </location>
</feature>
<dbReference type="EMBL" id="CP043046">
    <property type="protein sequence ID" value="QEI07219.1"/>
    <property type="molecule type" value="Genomic_DNA"/>
</dbReference>
<dbReference type="NCBIfam" id="TIGR03506">
    <property type="entry name" value="FlgEFG_subfam"/>
    <property type="match status" value="1"/>
</dbReference>
<dbReference type="RefSeq" id="WP_148816266.1">
    <property type="nucleotide sequence ID" value="NZ_CP043046.1"/>
</dbReference>
<comment type="function">
    <text evidence="5">A flexible structure which links the flagellar filament to the drive apparatus in the basal body.</text>
</comment>
<evidence type="ECO:0000313" key="11">
    <source>
        <dbReference type="EMBL" id="QEI07219.1"/>
    </source>
</evidence>
<dbReference type="Pfam" id="PF00460">
    <property type="entry name" value="Flg_bb_rod"/>
    <property type="match status" value="1"/>
</dbReference>
<evidence type="ECO:0000256" key="1">
    <source>
        <dbReference type="ARBA" id="ARBA00004117"/>
    </source>
</evidence>
<dbReference type="Pfam" id="PF07559">
    <property type="entry name" value="FlgE_D2"/>
    <property type="match status" value="1"/>
</dbReference>
<evidence type="ECO:0000259" key="10">
    <source>
        <dbReference type="Pfam" id="PF22692"/>
    </source>
</evidence>
<feature type="domain" description="Flagellar hook protein FlgE D2" evidence="9">
    <location>
        <begin position="181"/>
        <end position="345"/>
    </location>
</feature>
<feature type="region of interest" description="Disordered" evidence="6">
    <location>
        <begin position="398"/>
        <end position="417"/>
    </location>
</feature>
<protein>
    <recommendedName>
        <fullName evidence="3 5">Flagellar hook protein FlgE</fullName>
    </recommendedName>
</protein>
<dbReference type="NCBIfam" id="NF004238">
    <property type="entry name" value="PRK05682.1-1"/>
    <property type="match status" value="1"/>
</dbReference>
<feature type="domain" description="Flagellar basal-body/hook protein C-terminal" evidence="8">
    <location>
        <begin position="418"/>
        <end position="463"/>
    </location>
</feature>
<name>A0A5C0AXN2_9BURK</name>
<dbReference type="InterPro" id="IPR037925">
    <property type="entry name" value="FlgE/F/G-like"/>
</dbReference>
<evidence type="ECO:0000259" key="7">
    <source>
        <dbReference type="Pfam" id="PF00460"/>
    </source>
</evidence>
<dbReference type="SUPFAM" id="SSF117143">
    <property type="entry name" value="Flagellar hook protein flgE"/>
    <property type="match status" value="1"/>
</dbReference>
<dbReference type="PROSITE" id="PS00588">
    <property type="entry name" value="FLAGELLA_BB_ROD"/>
    <property type="match status" value="1"/>
</dbReference>
<dbReference type="InterPro" id="IPR053967">
    <property type="entry name" value="LlgE_F_G-like_D1"/>
</dbReference>
<feature type="domain" description="Flagellar basal body rod protein N-terminal" evidence="7">
    <location>
        <begin position="6"/>
        <end position="33"/>
    </location>
</feature>
<dbReference type="Pfam" id="PF06429">
    <property type="entry name" value="Flg_bbr_C"/>
    <property type="match status" value="1"/>
</dbReference>
<proteinExistence type="inferred from homology"/>
<evidence type="ECO:0000256" key="3">
    <source>
        <dbReference type="ARBA" id="ARBA00019015"/>
    </source>
</evidence>
<comment type="similarity">
    <text evidence="2 5">Belongs to the flagella basal body rod proteins family.</text>
</comment>
<dbReference type="GO" id="GO:0071978">
    <property type="term" value="P:bacterial-type flagellum-dependent swarming motility"/>
    <property type="evidence" value="ECO:0007669"/>
    <property type="project" value="TreeGrafter"/>
</dbReference>
<dbReference type="GO" id="GO:0005829">
    <property type="term" value="C:cytosol"/>
    <property type="evidence" value="ECO:0007669"/>
    <property type="project" value="TreeGrafter"/>
</dbReference>
<dbReference type="InterPro" id="IPR011491">
    <property type="entry name" value="FlgE_D2"/>
</dbReference>
<evidence type="ECO:0000313" key="12">
    <source>
        <dbReference type="Proteomes" id="UP000325161"/>
    </source>
</evidence>
<gene>
    <name evidence="11" type="ORF">FXN63_16245</name>
</gene>
<dbReference type="KEGG" id="pacr:FXN63_16245"/>
<comment type="subcellular location">
    <subcellularLocation>
        <location evidence="1 5">Bacterial flagellum basal body</location>
    </subcellularLocation>
</comment>
<keyword evidence="11" id="KW-0966">Cell projection</keyword>
<dbReference type="Proteomes" id="UP000325161">
    <property type="component" value="Chromosome"/>
</dbReference>
<sequence>MSFQQALSGLNAASKNLDVIGNNVANVNTIGFKASRAEFADVFASTLAGSVSNTSAGIGTRVASVSQTFSQGGISISDRPLDVAINGEGFFRMDDNGSVVYSRNGQFKADKDGFLVNSSNGLKLTGYGVDNNGNVLTSAPVPLRLTVDTINPRVTARAEQGVNLDSRVAPIATLTPPTSATPGPVTPKPFDPLDTSTFTKATSLTVFDTLGNSHVLTTYYRKVQPEAALVNGEVQYSGDVKWEVYAGLDGKITTGTPPVSIVGSDAGALADPATGKIAELKFNSSGKPLLADTGADFNPTLTIKGAGTDDVLNNGAADIEFLFDMSATTQYGQIFGINVQDQDGYTSGELTGYSIGADGIVQARYSNEQTRAQGQIVLATFKSPQGLSSLGNNLFAETGSSGGPRVGEPGSSNIGSLQSGALEEANIDLTSELVNMITAQRAYQANSQTIKTQDSIMQTLVNLR</sequence>
<dbReference type="InterPro" id="IPR010930">
    <property type="entry name" value="Flg_bb/hook_C_dom"/>
</dbReference>
<dbReference type="PANTHER" id="PTHR30435">
    <property type="entry name" value="FLAGELLAR PROTEIN"/>
    <property type="match status" value="1"/>
</dbReference>
<keyword evidence="11" id="KW-0969">Cilium</keyword>
<dbReference type="Gene3D" id="2.60.98.20">
    <property type="entry name" value="Flagellar hook protein FlgE"/>
    <property type="match status" value="1"/>
</dbReference>
<dbReference type="InterPro" id="IPR019776">
    <property type="entry name" value="Flagellar_basal_body_rod_CS"/>
</dbReference>
<keyword evidence="11" id="KW-0282">Flagellum</keyword>
<evidence type="ECO:0000256" key="5">
    <source>
        <dbReference type="RuleBase" id="RU362116"/>
    </source>
</evidence>
<evidence type="ECO:0000256" key="2">
    <source>
        <dbReference type="ARBA" id="ARBA00009677"/>
    </source>
</evidence>
<dbReference type="InterPro" id="IPR037058">
    <property type="entry name" value="Falgellar_hook_FlgE_sf"/>
</dbReference>
<dbReference type="InterPro" id="IPR020013">
    <property type="entry name" value="Flagellar_FlgE/F/G"/>
</dbReference>
<organism evidence="11 12">
    <name type="scientific">Pigmentiphaga aceris</name>
    <dbReference type="NCBI Taxonomy" id="1940612"/>
    <lineage>
        <taxon>Bacteria</taxon>
        <taxon>Pseudomonadati</taxon>
        <taxon>Pseudomonadota</taxon>
        <taxon>Betaproteobacteria</taxon>
        <taxon>Burkholderiales</taxon>
        <taxon>Alcaligenaceae</taxon>
        <taxon>Pigmentiphaga</taxon>
    </lineage>
</organism>
<dbReference type="GO" id="GO:0009424">
    <property type="term" value="C:bacterial-type flagellum hook"/>
    <property type="evidence" value="ECO:0007669"/>
    <property type="project" value="TreeGrafter"/>
</dbReference>
<evidence type="ECO:0000256" key="6">
    <source>
        <dbReference type="SAM" id="MobiDB-lite"/>
    </source>
</evidence>
<evidence type="ECO:0000259" key="8">
    <source>
        <dbReference type="Pfam" id="PF06429"/>
    </source>
</evidence>
<dbReference type="Pfam" id="PF22692">
    <property type="entry name" value="LlgE_F_G_D1"/>
    <property type="match status" value="1"/>
</dbReference>
<accession>A0A5C0AXN2</accession>
<dbReference type="OrthoDB" id="8578401at2"/>
<dbReference type="AlphaFoldDB" id="A0A5C0AXN2"/>
<evidence type="ECO:0000256" key="4">
    <source>
        <dbReference type="ARBA" id="ARBA00023143"/>
    </source>
</evidence>
<keyword evidence="4 5" id="KW-0975">Bacterial flagellum</keyword>
<reference evidence="11 12" key="1">
    <citation type="submission" date="2019-08" db="EMBL/GenBank/DDBJ databases">
        <title>Amphibian skin-associated Pigmentiphaga: genome sequence and occurrence across geography and hosts.</title>
        <authorList>
            <person name="Bletz M.C."/>
            <person name="Bunk B."/>
            <person name="Sproeer C."/>
            <person name="Biwer P."/>
            <person name="Reiter S."/>
            <person name="Rabemananjara F.C.E."/>
            <person name="Schulz S."/>
            <person name="Overmann J."/>
            <person name="Vences M."/>
        </authorList>
    </citation>
    <scope>NUCLEOTIDE SEQUENCE [LARGE SCALE GENOMIC DNA]</scope>
    <source>
        <strain evidence="11 12">Mada1488</strain>
    </source>
</reference>
<evidence type="ECO:0000259" key="9">
    <source>
        <dbReference type="Pfam" id="PF07559"/>
    </source>
</evidence>